<name>Q678C4_9VIRU</name>
<evidence type="ECO:0000313" key="1">
    <source>
        <dbReference type="EMBL" id="AAU10933.1"/>
    </source>
</evidence>
<dbReference type="RefSeq" id="YP_073594.1">
    <property type="nucleotide sequence ID" value="NC_005902.1"/>
</dbReference>
<keyword evidence="2" id="KW-1185">Reference proteome</keyword>
<reference evidence="1 2" key="1">
    <citation type="journal article" date="2004" name="J. Virol.">
        <title>Complete genome sequence of lymphocystis disease virus isolated from China.</title>
        <authorList>
            <person name="Zhang Q.Y."/>
            <person name="Xiao F."/>
            <person name="Xie J."/>
            <person name="Li Z.Q."/>
            <person name="Gui J.F."/>
        </authorList>
    </citation>
    <scope>NUCLEOTIDE SEQUENCE [LARGE SCALE GENOMIC DNA]</scope>
</reference>
<proteinExistence type="predicted"/>
<organism evidence="1 2">
    <name type="scientific">lymphocystis disease virus-China</name>
    <dbReference type="NCBI Taxonomy" id="256729"/>
    <lineage>
        <taxon>Viruses</taxon>
        <taxon>Varidnaviria</taxon>
        <taxon>Bamfordvirae</taxon>
        <taxon>Nucleocytoviricota</taxon>
        <taxon>Megaviricetes</taxon>
        <taxon>Pimascovirales</taxon>
        <taxon>Pimascovirales incertae sedis</taxon>
        <taxon>Iridoviridae</taxon>
        <taxon>Alphairidovirinae</taxon>
        <taxon>Lymphocystivirus</taxon>
        <taxon>Lymphocystivirus paralichthys1</taxon>
        <taxon>Lymphocystis disease virus 2</taxon>
    </lineage>
</organism>
<sequence length="51" mass="5646">MGIILTKEHFPAFILTKEPSILIQSVNICFKANISARIKGILCKTISTKTL</sequence>
<accession>Q678C4</accession>
<protein>
    <submittedName>
        <fullName evidence="1">Uncharacterized protein</fullName>
    </submittedName>
</protein>
<dbReference type="GeneID" id="2979037"/>
<dbReference type="EMBL" id="AY380826">
    <property type="protein sequence ID" value="AAU10933.1"/>
    <property type="molecule type" value="Genomic_DNA"/>
</dbReference>
<dbReference type="KEGG" id="vg:2979037"/>
<dbReference type="Proteomes" id="UP000106699">
    <property type="component" value="Segment"/>
</dbReference>
<evidence type="ECO:0000313" key="2">
    <source>
        <dbReference type="Proteomes" id="UP000106699"/>
    </source>
</evidence>